<dbReference type="SUPFAM" id="SSF46600">
    <property type="entry name" value="C-terminal UvrC-binding domain of UvrB"/>
    <property type="match status" value="1"/>
</dbReference>
<dbReference type="InterPro" id="IPR036876">
    <property type="entry name" value="UVR_dom_sf"/>
</dbReference>
<sequence>MLCEDCHEREATVHITHVVNGEKSEAHLCESCAQKRSQAQGMGPFGLQSFLKGLFDPETLFGAGVPGGLPGAVERGVRCESCGLSLDDFRRLGQLGCGHCYQQFERQLQPVLRRIHGATTHTGKVPSRGNQTVVLRRELEKLREQLAAAVGREAYEEAAALRDRIHALEARLGRS</sequence>
<evidence type="ECO:0000313" key="3">
    <source>
        <dbReference type="Proteomes" id="UP000065807"/>
    </source>
</evidence>
<reference evidence="3" key="1">
    <citation type="submission" date="2015-07" db="EMBL/GenBank/DDBJ databases">
        <title>Complete genome sequence and phylogenetic analysis of Limnochorda pilosa.</title>
        <authorList>
            <person name="Watanabe M."/>
            <person name="Kojima H."/>
            <person name="Fukui M."/>
        </authorList>
    </citation>
    <scope>NUCLEOTIDE SEQUENCE [LARGE SCALE GENOMIC DNA]</scope>
    <source>
        <strain evidence="3">HC45</strain>
    </source>
</reference>
<dbReference type="Gene3D" id="4.10.860.10">
    <property type="entry name" value="UVR domain"/>
    <property type="match status" value="1"/>
</dbReference>
<evidence type="ECO:0000313" key="2">
    <source>
        <dbReference type="EMBL" id="BAS29123.1"/>
    </source>
</evidence>
<dbReference type="RefSeq" id="WP_068140469.1">
    <property type="nucleotide sequence ID" value="NZ_AP014924.1"/>
</dbReference>
<organism evidence="2 3">
    <name type="scientific">Limnochorda pilosa</name>
    <dbReference type="NCBI Taxonomy" id="1555112"/>
    <lineage>
        <taxon>Bacteria</taxon>
        <taxon>Bacillati</taxon>
        <taxon>Bacillota</taxon>
        <taxon>Limnochordia</taxon>
        <taxon>Limnochordales</taxon>
        <taxon>Limnochordaceae</taxon>
        <taxon>Limnochorda</taxon>
    </lineage>
</organism>
<proteinExistence type="predicted"/>
<dbReference type="PANTHER" id="PTHR38430:SF1">
    <property type="entry name" value="PROTEIN-ARGININE KINASE ACTIVATOR PROTEIN"/>
    <property type="match status" value="1"/>
</dbReference>
<dbReference type="PANTHER" id="PTHR38430">
    <property type="entry name" value="PROTEIN-ARGININE KINASE ACTIVATOR PROTEIN"/>
    <property type="match status" value="1"/>
</dbReference>
<dbReference type="PROSITE" id="PS50151">
    <property type="entry name" value="UVR"/>
    <property type="match status" value="1"/>
</dbReference>
<accession>A0A0K2SPR2</accession>
<dbReference type="Pfam" id="PF02151">
    <property type="entry name" value="UVR"/>
    <property type="match status" value="1"/>
</dbReference>
<protein>
    <recommendedName>
        <fullName evidence="1">UVR domain-containing protein</fullName>
    </recommendedName>
</protein>
<dbReference type="InterPro" id="IPR001943">
    <property type="entry name" value="UVR_dom"/>
</dbReference>
<dbReference type="GO" id="GO:1990169">
    <property type="term" value="P:stress response to copper ion"/>
    <property type="evidence" value="ECO:0007669"/>
    <property type="project" value="TreeGrafter"/>
</dbReference>
<evidence type="ECO:0000259" key="1">
    <source>
        <dbReference type="PROSITE" id="PS50151"/>
    </source>
</evidence>
<dbReference type="EMBL" id="AP014924">
    <property type="protein sequence ID" value="BAS29123.1"/>
    <property type="molecule type" value="Genomic_DNA"/>
</dbReference>
<dbReference type="KEGG" id="lpil:LIP_3310"/>
<dbReference type="GO" id="GO:1990170">
    <property type="term" value="P:stress response to cadmium ion"/>
    <property type="evidence" value="ECO:0007669"/>
    <property type="project" value="TreeGrafter"/>
</dbReference>
<name>A0A0K2SPR2_LIMPI</name>
<dbReference type="GO" id="GO:0046870">
    <property type="term" value="F:cadmium ion binding"/>
    <property type="evidence" value="ECO:0007669"/>
    <property type="project" value="TreeGrafter"/>
</dbReference>
<reference evidence="3" key="2">
    <citation type="journal article" date="2016" name="Int. J. Syst. Evol. Microbiol.">
        <title>Complete genome sequence and cell structure of Limnochorda pilosa, a Gram-negative spore-former within the phylum Firmicutes.</title>
        <authorList>
            <person name="Watanabe M."/>
            <person name="Kojima H."/>
            <person name="Fukui M."/>
        </authorList>
    </citation>
    <scope>NUCLEOTIDE SEQUENCE [LARGE SCALE GENOMIC DNA]</scope>
    <source>
        <strain evidence="3">HC45</strain>
    </source>
</reference>
<dbReference type="STRING" id="1555112.LIP_3310"/>
<gene>
    <name evidence="2" type="ORF">LIP_3310</name>
</gene>
<keyword evidence="3" id="KW-1185">Reference proteome</keyword>
<dbReference type="AlphaFoldDB" id="A0A0K2SPR2"/>
<dbReference type="GO" id="GO:0050897">
    <property type="term" value="F:cobalt ion binding"/>
    <property type="evidence" value="ECO:0007669"/>
    <property type="project" value="TreeGrafter"/>
</dbReference>
<feature type="domain" description="UVR" evidence="1">
    <location>
        <begin position="136"/>
        <end position="171"/>
    </location>
</feature>
<dbReference type="PIRSF" id="PIRSF015034">
    <property type="entry name" value="YacH"/>
    <property type="match status" value="1"/>
</dbReference>
<dbReference type="GO" id="GO:0005507">
    <property type="term" value="F:copper ion binding"/>
    <property type="evidence" value="ECO:0007669"/>
    <property type="project" value="TreeGrafter"/>
</dbReference>
<dbReference type="GO" id="GO:0008270">
    <property type="term" value="F:zinc ion binding"/>
    <property type="evidence" value="ECO:0007669"/>
    <property type="project" value="TreeGrafter"/>
</dbReference>
<dbReference type="InterPro" id="IPR025542">
    <property type="entry name" value="YacH"/>
</dbReference>
<dbReference type="Proteomes" id="UP000065807">
    <property type="component" value="Chromosome"/>
</dbReference>
<dbReference type="OrthoDB" id="9788704at2"/>